<evidence type="ECO:0000313" key="2">
    <source>
        <dbReference type="Proteomes" id="UP000824106"/>
    </source>
</evidence>
<organism evidence="1 2">
    <name type="scientific">Candidatus Atopostipes pullistercoris</name>
    <dbReference type="NCBI Taxonomy" id="2838467"/>
    <lineage>
        <taxon>Bacteria</taxon>
        <taxon>Bacillati</taxon>
        <taxon>Bacillota</taxon>
        <taxon>Bacilli</taxon>
        <taxon>Lactobacillales</taxon>
        <taxon>Carnobacteriaceae</taxon>
        <taxon>Atopostipes</taxon>
    </lineage>
</organism>
<proteinExistence type="predicted"/>
<name>A0A9D2G3H1_9LACT</name>
<evidence type="ECO:0000313" key="1">
    <source>
        <dbReference type="EMBL" id="HIZ71732.1"/>
    </source>
</evidence>
<dbReference type="Proteomes" id="UP000824106">
    <property type="component" value="Unassembled WGS sequence"/>
</dbReference>
<protein>
    <submittedName>
        <fullName evidence="1">Uncharacterized protein</fullName>
    </submittedName>
</protein>
<reference evidence="1" key="1">
    <citation type="journal article" date="2021" name="PeerJ">
        <title>Extensive microbial diversity within the chicken gut microbiome revealed by metagenomics and culture.</title>
        <authorList>
            <person name="Gilroy R."/>
            <person name="Ravi A."/>
            <person name="Getino M."/>
            <person name="Pursley I."/>
            <person name="Horton D.L."/>
            <person name="Alikhan N.F."/>
            <person name="Baker D."/>
            <person name="Gharbi K."/>
            <person name="Hall N."/>
            <person name="Watson M."/>
            <person name="Adriaenssens E.M."/>
            <person name="Foster-Nyarko E."/>
            <person name="Jarju S."/>
            <person name="Secka A."/>
            <person name="Antonio M."/>
            <person name="Oren A."/>
            <person name="Chaudhuri R.R."/>
            <person name="La Ragione R."/>
            <person name="Hildebrand F."/>
            <person name="Pallen M.J."/>
        </authorList>
    </citation>
    <scope>NUCLEOTIDE SEQUENCE</scope>
    <source>
        <strain evidence="1">CHK169-4300</strain>
    </source>
</reference>
<dbReference type="EMBL" id="DXAZ01000134">
    <property type="protein sequence ID" value="HIZ71732.1"/>
    <property type="molecule type" value="Genomic_DNA"/>
</dbReference>
<comment type="caution">
    <text evidence="1">The sequence shown here is derived from an EMBL/GenBank/DDBJ whole genome shotgun (WGS) entry which is preliminary data.</text>
</comment>
<dbReference type="AlphaFoldDB" id="A0A9D2G3H1"/>
<gene>
    <name evidence="1" type="ORF">H9808_08240</name>
</gene>
<sequence>MAEYPNYIVEFYFDDKHKATVSAEASRTEIALIIAFNKLLTKTNVDLVNTYIIYDIDNRKTYKGNF</sequence>
<accession>A0A9D2G3H1</accession>
<reference evidence="1" key="2">
    <citation type="submission" date="2021-04" db="EMBL/GenBank/DDBJ databases">
        <authorList>
            <person name="Gilroy R."/>
        </authorList>
    </citation>
    <scope>NUCLEOTIDE SEQUENCE</scope>
    <source>
        <strain evidence="1">CHK169-4300</strain>
    </source>
</reference>